<keyword evidence="3" id="KW-0813">Transport</keyword>
<keyword evidence="6 10" id="KW-0812">Transmembrane</keyword>
<evidence type="ECO:0000256" key="9">
    <source>
        <dbReference type="ARBA" id="ARBA00051416"/>
    </source>
</evidence>
<feature type="transmembrane region" description="Helical" evidence="10">
    <location>
        <begin position="129"/>
        <end position="147"/>
    </location>
</feature>
<dbReference type="PANTHER" id="PTHR42770:SF1">
    <property type="entry name" value="LOW-AFFINITY PUTRESCINE IMPORTER PLAP"/>
    <property type="match status" value="1"/>
</dbReference>
<reference evidence="11 12" key="2">
    <citation type="journal article" date="2012" name="J. Bacteriol.">
        <title>Complete Genome Sequence of Rahnella sp. Strain Y9602, a Gammaproteobacterium Isolate from Metal- and Radionuclide-Contaminated Soil.</title>
        <authorList>
            <person name="Martinez R.J."/>
            <person name="Bruce D."/>
            <person name="Detter C."/>
            <person name="Goodwin L.A."/>
            <person name="Han J."/>
            <person name="Han C.S."/>
            <person name="Held B."/>
            <person name="Land M.L."/>
            <person name="Mikhailova N."/>
            <person name="Nolan M."/>
            <person name="Pennacchio L."/>
            <person name="Pitluck S."/>
            <person name="Tapia R."/>
            <person name="Woyke T."/>
            <person name="Sobecky P.A."/>
        </authorList>
    </citation>
    <scope>NUCLEOTIDE SEQUENCE [LARGE SCALE GENOMIC DNA]</scope>
    <source>
        <strain evidence="11 12">Y9602</strain>
    </source>
</reference>
<dbReference type="HOGENOM" id="CLU_007946_6_0_6"/>
<evidence type="ECO:0000256" key="7">
    <source>
        <dbReference type="ARBA" id="ARBA00022989"/>
    </source>
</evidence>
<dbReference type="GeneID" id="95420132"/>
<dbReference type="PANTHER" id="PTHR42770">
    <property type="entry name" value="AMINO ACID TRANSPORTER-RELATED"/>
    <property type="match status" value="1"/>
</dbReference>
<dbReference type="EMBL" id="CP002505">
    <property type="protein sequence ID" value="ADW75207.1"/>
    <property type="molecule type" value="Genomic_DNA"/>
</dbReference>
<evidence type="ECO:0000256" key="6">
    <source>
        <dbReference type="ARBA" id="ARBA00022692"/>
    </source>
</evidence>
<evidence type="ECO:0000256" key="2">
    <source>
        <dbReference type="ARBA" id="ARBA00009523"/>
    </source>
</evidence>
<evidence type="ECO:0000313" key="11">
    <source>
        <dbReference type="EMBL" id="ADW75207.1"/>
    </source>
</evidence>
<accession>A0A0H3FEH4</accession>
<keyword evidence="7 10" id="KW-1133">Transmembrane helix</keyword>
<dbReference type="AlphaFoldDB" id="A0A0H3FEH4"/>
<feature type="transmembrane region" description="Helical" evidence="10">
    <location>
        <begin position="362"/>
        <end position="384"/>
    </location>
</feature>
<protein>
    <submittedName>
        <fullName evidence="11">Amino acid permease-associated region</fullName>
    </submittedName>
</protein>
<keyword evidence="5" id="KW-0997">Cell inner membrane</keyword>
<feature type="transmembrane region" description="Helical" evidence="10">
    <location>
        <begin position="288"/>
        <end position="316"/>
    </location>
</feature>
<sequence>MSDNLVTGSPSRVELRKSLTLIPVVMIGLAYMQPMTLFDTFGIVSGLTDGHVPTAYAFALIAVLFTALSYGKLVRRYPSAGSAYTYAQKAIHPVVGFMVGWSSLLDYLFAPMINILLAKIYFEALVPSVPSWIFVVVLVSFMTLSNLRSIKTVANINTLVVVLQIVLITVITGMVIYGVNHGTGYGTLASTQPFWGENAHTVPMITGATILCFSFTGFDGISNLSEETKDAERVIPRAIFLTALIGGVIFIAATYFLQLYFPDISSFKDPDASQPEIMLQVAGRAFQFGALIFSSITVLASGMAAHAGVSRLMYVMGRDGVFPKRFFGYIHPTWRTPSFNVLLVGAIALLAINFDLVTATALINFGALVAFTFVNLSVISQFWIREQRNKTVVDHIQYLLLPLCGALTVGALWVNLEEGSMVLGLIWGAIGFIYLACMTKSFRNPVPQYEDVA</sequence>
<dbReference type="GO" id="GO:0015489">
    <property type="term" value="F:putrescine transmembrane transporter activity"/>
    <property type="evidence" value="ECO:0007669"/>
    <property type="project" value="UniProtKB-ARBA"/>
</dbReference>
<dbReference type="Gene3D" id="1.20.1740.10">
    <property type="entry name" value="Amino acid/polyamine transporter I"/>
    <property type="match status" value="1"/>
</dbReference>
<comment type="catalytic activity">
    <reaction evidence="9">
        <text>putrescine(in) + H(+)(in) = putrescine(out) + H(+)(out)</text>
        <dbReference type="Rhea" id="RHEA:28891"/>
        <dbReference type="ChEBI" id="CHEBI:15378"/>
        <dbReference type="ChEBI" id="CHEBI:326268"/>
    </reaction>
    <physiologicalReaction direction="right-to-left" evidence="9">
        <dbReference type="Rhea" id="RHEA:28893"/>
    </physiologicalReaction>
</comment>
<feature type="transmembrane region" description="Helical" evidence="10">
    <location>
        <begin position="396"/>
        <end position="414"/>
    </location>
</feature>
<dbReference type="FunFam" id="1.20.1740.10:FF:000007">
    <property type="entry name" value="APC family permease"/>
    <property type="match status" value="1"/>
</dbReference>
<feature type="transmembrane region" description="Helical" evidence="10">
    <location>
        <begin position="21"/>
        <end position="43"/>
    </location>
</feature>
<evidence type="ECO:0000256" key="4">
    <source>
        <dbReference type="ARBA" id="ARBA00022475"/>
    </source>
</evidence>
<evidence type="ECO:0000313" key="12">
    <source>
        <dbReference type="Proteomes" id="UP000007257"/>
    </source>
</evidence>
<dbReference type="InterPro" id="IPR002293">
    <property type="entry name" value="AA/rel_permease1"/>
</dbReference>
<feature type="transmembrane region" description="Helical" evidence="10">
    <location>
        <begin position="337"/>
        <end position="356"/>
    </location>
</feature>
<proteinExistence type="inferred from homology"/>
<evidence type="ECO:0000256" key="8">
    <source>
        <dbReference type="ARBA" id="ARBA00023136"/>
    </source>
</evidence>
<evidence type="ECO:0000256" key="1">
    <source>
        <dbReference type="ARBA" id="ARBA00004429"/>
    </source>
</evidence>
<keyword evidence="8 10" id="KW-0472">Membrane</keyword>
<dbReference type="InterPro" id="IPR050367">
    <property type="entry name" value="APC_superfamily"/>
</dbReference>
<keyword evidence="4" id="KW-1003">Cell membrane</keyword>
<feature type="transmembrane region" description="Helical" evidence="10">
    <location>
        <begin position="94"/>
        <end position="117"/>
    </location>
</feature>
<reference evidence="12" key="1">
    <citation type="submission" date="2011-01" db="EMBL/GenBank/DDBJ databases">
        <title>Complete sequence of chromosome of Rahnella sp. Y9602.</title>
        <authorList>
            <consortium name="US DOE Joint Genome Institute"/>
            <person name="Lucas S."/>
            <person name="Copeland A."/>
            <person name="Lapidus A."/>
            <person name="Cheng J.-F."/>
            <person name="Goodwin L."/>
            <person name="Pitluck S."/>
            <person name="Lu M."/>
            <person name="Detter J.C."/>
            <person name="Han C."/>
            <person name="Tapia R."/>
            <person name="Land M."/>
            <person name="Hauser L."/>
            <person name="Kyrpides N."/>
            <person name="Ivanova N."/>
            <person name="Ovchinnikova G."/>
            <person name="Pagani I."/>
            <person name="Sobecky P.A."/>
            <person name="Martinez R.J."/>
            <person name="Woyke T."/>
        </authorList>
    </citation>
    <scope>NUCLEOTIDE SEQUENCE [LARGE SCALE GENOMIC DNA]</scope>
    <source>
        <strain evidence="12">Y9602</strain>
    </source>
</reference>
<evidence type="ECO:0000256" key="5">
    <source>
        <dbReference type="ARBA" id="ARBA00022519"/>
    </source>
</evidence>
<dbReference type="RefSeq" id="WP_013576898.1">
    <property type="nucleotide sequence ID" value="NC_015061.1"/>
</dbReference>
<dbReference type="Pfam" id="PF13520">
    <property type="entry name" value="AA_permease_2"/>
    <property type="match status" value="1"/>
</dbReference>
<feature type="transmembrane region" description="Helical" evidence="10">
    <location>
        <begin position="420"/>
        <end position="437"/>
    </location>
</feature>
<organism evidence="11 12">
    <name type="scientific">Rahnella sp. (strain Y9602)</name>
    <dbReference type="NCBI Taxonomy" id="2703885"/>
    <lineage>
        <taxon>Bacteria</taxon>
        <taxon>Pseudomonadati</taxon>
        <taxon>Pseudomonadota</taxon>
        <taxon>Gammaproteobacteria</taxon>
        <taxon>Enterobacterales</taxon>
        <taxon>Yersiniaceae</taxon>
        <taxon>Rahnella</taxon>
    </lineage>
</organism>
<dbReference type="GO" id="GO:0005886">
    <property type="term" value="C:plasma membrane"/>
    <property type="evidence" value="ECO:0007669"/>
    <property type="project" value="UniProtKB-SubCell"/>
</dbReference>
<feature type="transmembrane region" description="Helical" evidence="10">
    <location>
        <begin position="199"/>
        <end position="218"/>
    </location>
</feature>
<name>A0A0H3FEH4_RAHSY</name>
<feature type="transmembrane region" description="Helical" evidence="10">
    <location>
        <begin position="55"/>
        <end position="73"/>
    </location>
</feature>
<dbReference type="eggNOG" id="COG0531">
    <property type="taxonomic scope" value="Bacteria"/>
</dbReference>
<dbReference type="KEGG" id="rah:Rahaq_3617"/>
<dbReference type="Proteomes" id="UP000007257">
    <property type="component" value="Chromosome"/>
</dbReference>
<comment type="subcellular location">
    <subcellularLocation>
        <location evidence="1">Cell inner membrane</location>
        <topology evidence="1">Multi-pass membrane protein</topology>
    </subcellularLocation>
</comment>
<evidence type="ECO:0000256" key="10">
    <source>
        <dbReference type="SAM" id="Phobius"/>
    </source>
</evidence>
<evidence type="ECO:0000256" key="3">
    <source>
        <dbReference type="ARBA" id="ARBA00022448"/>
    </source>
</evidence>
<feature type="transmembrane region" description="Helical" evidence="10">
    <location>
        <begin position="159"/>
        <end position="179"/>
    </location>
</feature>
<dbReference type="PIRSF" id="PIRSF006060">
    <property type="entry name" value="AA_transporter"/>
    <property type="match status" value="1"/>
</dbReference>
<feature type="transmembrane region" description="Helical" evidence="10">
    <location>
        <begin position="238"/>
        <end position="261"/>
    </location>
</feature>
<dbReference type="GO" id="GO:0015295">
    <property type="term" value="F:solute:proton symporter activity"/>
    <property type="evidence" value="ECO:0007669"/>
    <property type="project" value="UniProtKB-ARBA"/>
</dbReference>
<dbReference type="OrthoDB" id="9804700at2"/>
<comment type="similarity">
    <text evidence="2">Belongs to the amino acid-polyamine-organocation (APC) superfamily.</text>
</comment>
<gene>
    <name evidence="11" type="ordered locus">Rahaq_3617</name>
</gene>